<feature type="coiled-coil region" evidence="1">
    <location>
        <begin position="38"/>
        <end position="72"/>
    </location>
</feature>
<evidence type="ECO:0000256" key="1">
    <source>
        <dbReference type="SAM" id="Coils"/>
    </source>
</evidence>
<proteinExistence type="predicted"/>
<dbReference type="EMBL" id="BPVZ01000125">
    <property type="protein sequence ID" value="GKV37968.1"/>
    <property type="molecule type" value="Genomic_DNA"/>
</dbReference>
<organism evidence="3 4">
    <name type="scientific">Rubroshorea leprosula</name>
    <dbReference type="NCBI Taxonomy" id="152421"/>
    <lineage>
        <taxon>Eukaryota</taxon>
        <taxon>Viridiplantae</taxon>
        <taxon>Streptophyta</taxon>
        <taxon>Embryophyta</taxon>
        <taxon>Tracheophyta</taxon>
        <taxon>Spermatophyta</taxon>
        <taxon>Magnoliopsida</taxon>
        <taxon>eudicotyledons</taxon>
        <taxon>Gunneridae</taxon>
        <taxon>Pentapetalae</taxon>
        <taxon>rosids</taxon>
        <taxon>malvids</taxon>
        <taxon>Malvales</taxon>
        <taxon>Dipterocarpaceae</taxon>
        <taxon>Rubroshorea</taxon>
    </lineage>
</organism>
<feature type="region of interest" description="Disordered" evidence="2">
    <location>
        <begin position="187"/>
        <end position="213"/>
    </location>
</feature>
<evidence type="ECO:0000313" key="3">
    <source>
        <dbReference type="EMBL" id="GKV37968.1"/>
    </source>
</evidence>
<evidence type="ECO:0000256" key="2">
    <source>
        <dbReference type="SAM" id="MobiDB-lite"/>
    </source>
</evidence>
<keyword evidence="4" id="KW-1185">Reference proteome</keyword>
<comment type="caution">
    <text evidence="3">The sequence shown here is derived from an EMBL/GenBank/DDBJ whole genome shotgun (WGS) entry which is preliminary data.</text>
</comment>
<feature type="compositionally biased region" description="Polar residues" evidence="2">
    <location>
        <begin position="187"/>
        <end position="201"/>
    </location>
</feature>
<gene>
    <name evidence="3" type="ORF">SLEP1_g45927</name>
</gene>
<sequence>MDDFVKLQYEKLQVKDAERRKPEQEILAAASIDANPKFKEKKKEADDLKKQVEELQEEVIKLQAELAKRDEIISKDVFKQNLAAVSLGWNLMKKLLESMDAGTEFLNLSLLDTIKHCSPLLHQFNEGLTSIGQGHTDIDDTFCILFNLPVVVPGPFVSDHFTQTVNMGGELISFGPPGDPNVVSLAANSPPLQTANTGTKNVDQEDRADECND</sequence>
<keyword evidence="1" id="KW-0175">Coiled coil</keyword>
<dbReference type="CDD" id="cd14686">
    <property type="entry name" value="bZIP"/>
    <property type="match status" value="1"/>
</dbReference>
<protein>
    <submittedName>
        <fullName evidence="3">Uncharacterized protein</fullName>
    </submittedName>
</protein>
<evidence type="ECO:0000313" key="4">
    <source>
        <dbReference type="Proteomes" id="UP001054252"/>
    </source>
</evidence>
<dbReference type="Proteomes" id="UP001054252">
    <property type="component" value="Unassembled WGS sequence"/>
</dbReference>
<name>A0AAV5LMC5_9ROSI</name>
<dbReference type="AlphaFoldDB" id="A0AAV5LMC5"/>
<reference evidence="3 4" key="1">
    <citation type="journal article" date="2021" name="Commun. Biol.">
        <title>The genome of Shorea leprosula (Dipterocarpaceae) highlights the ecological relevance of drought in aseasonal tropical rainforests.</title>
        <authorList>
            <person name="Ng K.K.S."/>
            <person name="Kobayashi M.J."/>
            <person name="Fawcett J.A."/>
            <person name="Hatakeyama M."/>
            <person name="Paape T."/>
            <person name="Ng C.H."/>
            <person name="Ang C.C."/>
            <person name="Tnah L.H."/>
            <person name="Lee C.T."/>
            <person name="Nishiyama T."/>
            <person name="Sese J."/>
            <person name="O'Brien M.J."/>
            <person name="Copetti D."/>
            <person name="Mohd Noor M.I."/>
            <person name="Ong R.C."/>
            <person name="Putra M."/>
            <person name="Sireger I.Z."/>
            <person name="Indrioko S."/>
            <person name="Kosugi Y."/>
            <person name="Izuno A."/>
            <person name="Isagi Y."/>
            <person name="Lee S.L."/>
            <person name="Shimizu K.K."/>
        </authorList>
    </citation>
    <scope>NUCLEOTIDE SEQUENCE [LARGE SCALE GENOMIC DNA]</scope>
    <source>
        <strain evidence="3">214</strain>
    </source>
</reference>
<accession>A0AAV5LMC5</accession>